<comment type="caution">
    <text evidence="2">The sequence shown here is derived from an EMBL/GenBank/DDBJ whole genome shotgun (WGS) entry which is preliminary data.</text>
</comment>
<dbReference type="EMBL" id="BKCJ010004889">
    <property type="protein sequence ID" value="GEU63673.1"/>
    <property type="molecule type" value="Genomic_DNA"/>
</dbReference>
<evidence type="ECO:0008006" key="3">
    <source>
        <dbReference type="Google" id="ProtNLM"/>
    </source>
</evidence>
<evidence type="ECO:0000313" key="2">
    <source>
        <dbReference type="EMBL" id="GEU63673.1"/>
    </source>
</evidence>
<proteinExistence type="predicted"/>
<sequence length="224" mass="25080">MMTQQSPTMQRPEDLEAPTLYHPSKSSSVPFPSRPKKQKKDDEDERHLSIFRQIHINIPFLEAMDYKSKGEKVLKDLLSHKEKLKKAALLVKLSEEYSAVIQKNLPQKEGDSGSFTLPCLIGPLSVKNALADLGASINLMPHFLCLELKELPDHLDYAFLQEGDQLLVVISSSLSAHKKTVGIKSLHEVTAVKDDDARNDVKGMTPWQSRAILLAGWTWKAING</sequence>
<feature type="region of interest" description="Disordered" evidence="1">
    <location>
        <begin position="1"/>
        <end position="44"/>
    </location>
</feature>
<reference evidence="2" key="1">
    <citation type="journal article" date="2019" name="Sci. Rep.">
        <title>Draft genome of Tanacetum cinerariifolium, the natural source of mosquito coil.</title>
        <authorList>
            <person name="Yamashiro T."/>
            <person name="Shiraishi A."/>
            <person name="Satake H."/>
            <person name="Nakayama K."/>
        </authorList>
    </citation>
    <scope>NUCLEOTIDE SEQUENCE</scope>
</reference>
<protein>
    <recommendedName>
        <fullName evidence="3">Reverse transcriptase domain-containing protein</fullName>
    </recommendedName>
</protein>
<dbReference type="AlphaFoldDB" id="A0A6L2LPD9"/>
<accession>A0A6L2LPD9</accession>
<dbReference type="PANTHER" id="PTHR33067">
    <property type="entry name" value="RNA-DIRECTED DNA POLYMERASE-RELATED"/>
    <property type="match status" value="1"/>
</dbReference>
<gene>
    <name evidence="2" type="ORF">Tci_035651</name>
</gene>
<name>A0A6L2LPD9_TANCI</name>
<dbReference type="PANTHER" id="PTHR33067:SF35">
    <property type="entry name" value="ASPARTIC PEPTIDASE DDI1-TYPE DOMAIN-CONTAINING PROTEIN"/>
    <property type="match status" value="1"/>
</dbReference>
<organism evidence="2">
    <name type="scientific">Tanacetum cinerariifolium</name>
    <name type="common">Dalmatian daisy</name>
    <name type="synonym">Chrysanthemum cinerariifolium</name>
    <dbReference type="NCBI Taxonomy" id="118510"/>
    <lineage>
        <taxon>Eukaryota</taxon>
        <taxon>Viridiplantae</taxon>
        <taxon>Streptophyta</taxon>
        <taxon>Embryophyta</taxon>
        <taxon>Tracheophyta</taxon>
        <taxon>Spermatophyta</taxon>
        <taxon>Magnoliopsida</taxon>
        <taxon>eudicotyledons</taxon>
        <taxon>Gunneridae</taxon>
        <taxon>Pentapetalae</taxon>
        <taxon>asterids</taxon>
        <taxon>campanulids</taxon>
        <taxon>Asterales</taxon>
        <taxon>Asteraceae</taxon>
        <taxon>Asteroideae</taxon>
        <taxon>Anthemideae</taxon>
        <taxon>Anthemidinae</taxon>
        <taxon>Tanacetum</taxon>
    </lineage>
</organism>
<evidence type="ECO:0000256" key="1">
    <source>
        <dbReference type="SAM" id="MobiDB-lite"/>
    </source>
</evidence>